<gene>
    <name evidence="1" type="ORF">STAS_20189</name>
</gene>
<dbReference type="EMBL" id="BKCP01006593">
    <property type="protein sequence ID" value="GER43348.1"/>
    <property type="molecule type" value="Genomic_DNA"/>
</dbReference>
<evidence type="ECO:0000313" key="2">
    <source>
        <dbReference type="Proteomes" id="UP000325081"/>
    </source>
</evidence>
<dbReference type="OrthoDB" id="248747at2759"/>
<proteinExistence type="predicted"/>
<sequence>EQRRIPIYALRRHARPDRLDWLRRDHGQSDFSVTADRPVISLPLFLPSEQLKRYASLPNPLGSTCCMKMTSSALSMTLENGTLGRSADRYPRLKPVTRAHVVSNVSLCKLSVSAQVDKVKCEIAKMGPFEKGRVKMAIVYALMAHGSVVLVEFSSTPTMANAIARKIIEKFPGNEDTNASY</sequence>
<organism evidence="1 2">
    <name type="scientific">Striga asiatica</name>
    <name type="common">Asiatic witchweed</name>
    <name type="synonym">Buchnera asiatica</name>
    <dbReference type="NCBI Taxonomy" id="4170"/>
    <lineage>
        <taxon>Eukaryota</taxon>
        <taxon>Viridiplantae</taxon>
        <taxon>Streptophyta</taxon>
        <taxon>Embryophyta</taxon>
        <taxon>Tracheophyta</taxon>
        <taxon>Spermatophyta</taxon>
        <taxon>Magnoliopsida</taxon>
        <taxon>eudicotyledons</taxon>
        <taxon>Gunneridae</taxon>
        <taxon>Pentapetalae</taxon>
        <taxon>asterids</taxon>
        <taxon>lamiids</taxon>
        <taxon>Lamiales</taxon>
        <taxon>Orobanchaceae</taxon>
        <taxon>Buchnereae</taxon>
        <taxon>Striga</taxon>
    </lineage>
</organism>
<dbReference type="Gene3D" id="3.30.450.50">
    <property type="entry name" value="Longin domain"/>
    <property type="match status" value="1"/>
</dbReference>
<protein>
    <submittedName>
        <fullName evidence="1">Vesicle-associated membrane protein</fullName>
    </submittedName>
</protein>
<keyword evidence="2" id="KW-1185">Reference proteome</keyword>
<dbReference type="AlphaFoldDB" id="A0A5A7QEB2"/>
<comment type="caution">
    <text evidence="1">The sequence shown here is derived from an EMBL/GenBank/DDBJ whole genome shotgun (WGS) entry which is preliminary data.</text>
</comment>
<evidence type="ECO:0000313" key="1">
    <source>
        <dbReference type="EMBL" id="GER43348.1"/>
    </source>
</evidence>
<feature type="non-terminal residue" evidence="1">
    <location>
        <position position="1"/>
    </location>
</feature>
<reference evidence="2" key="1">
    <citation type="journal article" date="2019" name="Curr. Biol.">
        <title>Genome Sequence of Striga asiatica Provides Insight into the Evolution of Plant Parasitism.</title>
        <authorList>
            <person name="Yoshida S."/>
            <person name="Kim S."/>
            <person name="Wafula E.K."/>
            <person name="Tanskanen J."/>
            <person name="Kim Y.M."/>
            <person name="Honaas L."/>
            <person name="Yang Z."/>
            <person name="Spallek T."/>
            <person name="Conn C.E."/>
            <person name="Ichihashi Y."/>
            <person name="Cheong K."/>
            <person name="Cui S."/>
            <person name="Der J.P."/>
            <person name="Gundlach H."/>
            <person name="Jiao Y."/>
            <person name="Hori C."/>
            <person name="Ishida J.K."/>
            <person name="Kasahara H."/>
            <person name="Kiba T."/>
            <person name="Kim M.S."/>
            <person name="Koo N."/>
            <person name="Laohavisit A."/>
            <person name="Lee Y.H."/>
            <person name="Lumba S."/>
            <person name="McCourt P."/>
            <person name="Mortimer J.C."/>
            <person name="Mutuku J.M."/>
            <person name="Nomura T."/>
            <person name="Sasaki-Sekimoto Y."/>
            <person name="Seto Y."/>
            <person name="Wang Y."/>
            <person name="Wakatake T."/>
            <person name="Sakakibara H."/>
            <person name="Demura T."/>
            <person name="Yamaguchi S."/>
            <person name="Yoneyama K."/>
            <person name="Manabe R.I."/>
            <person name="Nelson D.C."/>
            <person name="Schulman A.H."/>
            <person name="Timko M.P."/>
            <person name="dePamphilis C.W."/>
            <person name="Choi D."/>
            <person name="Shirasu K."/>
        </authorList>
    </citation>
    <scope>NUCLEOTIDE SEQUENCE [LARGE SCALE GENOMIC DNA]</scope>
    <source>
        <strain evidence="2">cv. UVA1</strain>
    </source>
</reference>
<name>A0A5A7QEB2_STRAF</name>
<dbReference type="Proteomes" id="UP000325081">
    <property type="component" value="Unassembled WGS sequence"/>
</dbReference>
<accession>A0A5A7QEB2</accession>